<accession>A0A920CSS1</accession>
<dbReference type="AlphaFoldDB" id="A0A920CSS1"/>
<name>A0A920CSS1_9BACL</name>
<dbReference type="RefSeq" id="WP_212980043.1">
    <property type="nucleotide sequence ID" value="NZ_AP025343.1"/>
</dbReference>
<keyword evidence="2" id="KW-1185">Reference proteome</keyword>
<dbReference type="EMBL" id="BORT01000023">
    <property type="protein sequence ID" value="GIO49600.1"/>
    <property type="molecule type" value="Genomic_DNA"/>
</dbReference>
<evidence type="ECO:0008006" key="3">
    <source>
        <dbReference type="Google" id="ProtNLM"/>
    </source>
</evidence>
<proteinExistence type="predicted"/>
<reference evidence="1 2" key="1">
    <citation type="submission" date="2021-03" db="EMBL/GenBank/DDBJ databases">
        <title>Antimicrobial resistance genes in bacteria isolated from Japanese honey, and their potential for conferring macrolide and lincosamide resistance in the American foulbrood pathogen Paenibacillus larvae.</title>
        <authorList>
            <person name="Okamoto M."/>
            <person name="Kumagai M."/>
            <person name="Kanamori H."/>
            <person name="Takamatsu D."/>
        </authorList>
    </citation>
    <scope>NUCLEOTIDE SEQUENCE [LARGE SCALE GENOMIC DNA]</scope>
    <source>
        <strain evidence="1 2">J34TS1</strain>
    </source>
</reference>
<dbReference type="Proteomes" id="UP000682811">
    <property type="component" value="Unassembled WGS sequence"/>
</dbReference>
<evidence type="ECO:0000313" key="1">
    <source>
        <dbReference type="EMBL" id="GIO49600.1"/>
    </source>
</evidence>
<evidence type="ECO:0000313" key="2">
    <source>
        <dbReference type="Proteomes" id="UP000682811"/>
    </source>
</evidence>
<comment type="caution">
    <text evidence="1">The sequence shown here is derived from an EMBL/GenBank/DDBJ whole genome shotgun (WGS) entry which is preliminary data.</text>
</comment>
<organism evidence="1 2">
    <name type="scientific">Paenibacillus azoreducens</name>
    <dbReference type="NCBI Taxonomy" id="116718"/>
    <lineage>
        <taxon>Bacteria</taxon>
        <taxon>Bacillati</taxon>
        <taxon>Bacillota</taxon>
        <taxon>Bacilli</taxon>
        <taxon>Bacillales</taxon>
        <taxon>Paenibacillaceae</taxon>
        <taxon>Paenibacillus</taxon>
    </lineage>
</organism>
<protein>
    <recommendedName>
        <fullName evidence="3">Virulence factor</fullName>
    </recommendedName>
</protein>
<gene>
    <name evidence="1" type="ORF">J34TS1_43650</name>
</gene>
<sequence>MDRKEIIKTLGDHFGVKPKYMGVPSFIYQIETDTEIYSIDRAGKITTSNGKEVDLDSVLTGQVAAIQDEPLEPTAPVELVVQVNSGDPVNSTISSNALLEVAVPLEGHTGITLRNLINLLYSKQVLVKRSLGIESNIIEESFAKAINEANVDTLESFKTTISEIGKQYCPGITFSFDSSTIIFKFFQAERSPEEIHAYTQLVGLLNQTAMKLKYTSPKGKDTDNDKFTFRLFLIRLGMVGEEYKTTRKILLAKLDGNSAFRDGKKPEKVSTDVLEVNETDAKDMISSTRKG</sequence>